<dbReference type="KEGG" id="acht:bsdcttw_34160"/>
<proteinExistence type="predicted"/>
<keyword evidence="2" id="KW-1185">Reference proteome</keyword>
<dbReference type="AlphaFoldDB" id="A0A7I8DTL4"/>
<reference evidence="1 2" key="1">
    <citation type="submission" date="2020-08" db="EMBL/GenBank/DDBJ databases">
        <title>Draft genome sequencing of an Anaerocolumna strain isolated from anoxic soil subjected to BSD treatment.</title>
        <authorList>
            <person name="Uek A."/>
            <person name="Tonouchi A."/>
        </authorList>
    </citation>
    <scope>NUCLEOTIDE SEQUENCE [LARGE SCALE GENOMIC DNA]</scope>
    <source>
        <strain evidence="1 2">CTTW</strain>
    </source>
</reference>
<organism evidence="1 2">
    <name type="scientific">Anaerocolumna chitinilytica</name>
    <dbReference type="NCBI Taxonomy" id="1727145"/>
    <lineage>
        <taxon>Bacteria</taxon>
        <taxon>Bacillati</taxon>
        <taxon>Bacillota</taxon>
        <taxon>Clostridia</taxon>
        <taxon>Lachnospirales</taxon>
        <taxon>Lachnospiraceae</taxon>
        <taxon>Anaerocolumna</taxon>
    </lineage>
</organism>
<evidence type="ECO:0000313" key="2">
    <source>
        <dbReference type="Proteomes" id="UP000515703"/>
    </source>
</evidence>
<dbReference type="Proteomes" id="UP000515703">
    <property type="component" value="Chromosome"/>
</dbReference>
<name>A0A7I8DTL4_9FIRM</name>
<dbReference type="EMBL" id="AP023368">
    <property type="protein sequence ID" value="BCK00376.1"/>
    <property type="molecule type" value="Genomic_DNA"/>
</dbReference>
<gene>
    <name evidence="1" type="ORF">bsdcttw_34160</name>
</gene>
<sequence length="45" mass="5170">MDQIPLVRLILARRPAHRPAHLALPDLPALLDLLDNKDNKDHKVR</sequence>
<reference evidence="1 2" key="2">
    <citation type="submission" date="2020-08" db="EMBL/GenBank/DDBJ databases">
        <authorList>
            <person name="Ueki A."/>
            <person name="Tonouchi A."/>
        </authorList>
    </citation>
    <scope>NUCLEOTIDE SEQUENCE [LARGE SCALE GENOMIC DNA]</scope>
    <source>
        <strain evidence="1 2">CTTW</strain>
    </source>
</reference>
<evidence type="ECO:0000313" key="1">
    <source>
        <dbReference type="EMBL" id="BCK00376.1"/>
    </source>
</evidence>
<accession>A0A7I8DTL4</accession>
<protein>
    <submittedName>
        <fullName evidence="1">Uncharacterized protein</fullName>
    </submittedName>
</protein>